<dbReference type="PANTHER" id="PTHR43825:SF3">
    <property type="entry name" value="PYRUVATE DEHYDROGENASE E1 COMPONENT"/>
    <property type="match status" value="1"/>
</dbReference>
<dbReference type="InterPro" id="IPR029061">
    <property type="entry name" value="THDP-binding"/>
</dbReference>
<dbReference type="KEGG" id="avn:Avin_44900"/>
<dbReference type="SUPFAM" id="SSF52518">
    <property type="entry name" value="Thiamin diphosphate-binding fold (THDP-binding)"/>
    <property type="match status" value="2"/>
</dbReference>
<gene>
    <name evidence="14" type="primary">aceE</name>
    <name evidence="14" type="ordered locus">Avin_44900</name>
</gene>
<keyword evidence="15" id="KW-1185">Reference proteome</keyword>
<dbReference type="Proteomes" id="UP000002424">
    <property type="component" value="Chromosome"/>
</dbReference>
<comment type="cofactor">
    <cofactor evidence="10">
        <name>Mg(2+)</name>
        <dbReference type="ChEBI" id="CHEBI:18420"/>
    </cofactor>
</comment>
<evidence type="ECO:0000259" key="13">
    <source>
        <dbReference type="Pfam" id="PF22613"/>
    </source>
</evidence>
<dbReference type="PANTHER" id="PTHR43825">
    <property type="entry name" value="PYRUVATE DEHYDROGENASE E1 COMPONENT"/>
    <property type="match status" value="1"/>
</dbReference>
<dbReference type="EnsemblBacteria" id="ACO80607">
    <property type="protein sequence ID" value="ACO80607"/>
    <property type="gene ID" value="Avin_44900"/>
</dbReference>
<dbReference type="CDD" id="cd02017">
    <property type="entry name" value="TPP_E1_EcPDC_like"/>
    <property type="match status" value="1"/>
</dbReference>
<dbReference type="EC" id="1.2.4.1" evidence="3 9"/>
<proteinExistence type="predicted"/>
<evidence type="ECO:0000256" key="9">
    <source>
        <dbReference type="PIRNR" id="PIRNR000156"/>
    </source>
</evidence>
<keyword evidence="10" id="KW-0479">Metal-binding</keyword>
<comment type="function">
    <text evidence="2 9">Component of the pyruvate dehydrogenase (PDH) complex, that catalyzes the overall conversion of pyruvate to acetyl-CoA and CO(2).</text>
</comment>
<evidence type="ECO:0000313" key="14">
    <source>
        <dbReference type="EMBL" id="ACO80607.1"/>
    </source>
</evidence>
<dbReference type="Gene3D" id="3.40.50.970">
    <property type="match status" value="2"/>
</dbReference>
<dbReference type="InterPro" id="IPR035807">
    <property type="entry name" value="PDC_E1_N"/>
</dbReference>
<evidence type="ECO:0000256" key="7">
    <source>
        <dbReference type="ARBA" id="ARBA00023317"/>
    </source>
</evidence>
<dbReference type="Pfam" id="PF00456">
    <property type="entry name" value="Transketolase_N"/>
    <property type="match status" value="1"/>
</dbReference>
<evidence type="ECO:0000313" key="15">
    <source>
        <dbReference type="Proteomes" id="UP000002424"/>
    </source>
</evidence>
<dbReference type="Pfam" id="PF22613">
    <property type="entry name" value="Transketolase_C_1"/>
    <property type="match status" value="1"/>
</dbReference>
<evidence type="ECO:0000256" key="2">
    <source>
        <dbReference type="ARBA" id="ARBA00003157"/>
    </source>
</evidence>
<feature type="binding site" evidence="10">
    <location>
        <position position="264"/>
    </location>
    <ligand>
        <name>Mg(2+)</name>
        <dbReference type="ChEBI" id="CHEBI:18420"/>
    </ligand>
</feature>
<dbReference type="STRING" id="322710.Avin_44900"/>
<evidence type="ECO:0000256" key="8">
    <source>
        <dbReference type="ARBA" id="ARBA00051231"/>
    </source>
</evidence>
<comment type="cofactor">
    <cofactor evidence="1 9">
        <name>thiamine diphosphate</name>
        <dbReference type="ChEBI" id="CHEBI:58937"/>
    </cofactor>
</comment>
<dbReference type="PIRSF" id="PIRSF000156">
    <property type="entry name" value="Pyruvate_dh_E1"/>
    <property type="match status" value="1"/>
</dbReference>
<dbReference type="InterPro" id="IPR009014">
    <property type="entry name" value="Transketo_C/PFOR_II"/>
</dbReference>
<evidence type="ECO:0000256" key="10">
    <source>
        <dbReference type="PIRSR" id="PIRSR000156-1"/>
    </source>
</evidence>
<dbReference type="HOGENOM" id="CLU_009154_2_0_6"/>
<sequence length="889" mass="100663">MEQDMQDMQDLDPIETQEWLDSLESVLDHEGEERAHYLLTRMGELATRTGTQLPYAITTPYRNTIPVTHEAHMPGDLFMERRIRSLVRWNALATVMRANKKDPDLGGHISTFASSATLYDIGFNYFFQAPTAEHGGDLIYFQGHAAPGVYARAFLEGRISEAQLQQFRQEVDGDGLSSYPHPHLMPDFWQFPTVSMGLGPIQAIYQARFMKYLEHRGFIPAGKQKVWCFMGDGECDEPESLGAISLAGREKLDNLIFVINCNLQRLDGPVRGNGKIIQELEGVFRGAQWNVNKVVWGRFWDPLFAKDHAGLLQQRMDEVVDGDYQNYKAKDGAFVRKHFFGARPELLELVKDMSDEDIWKLNRGGHDPYKVYAAYHQAVNHQGQPSVILAKTIKGYGTGAGEAKNIAHNVKKVDVESLKLFRDKFDVPLKDEELEDLPFYRPDENSPEMKYLRSRREALGGFVPQRRRKSISIPTPPLDSLKAILDGTGDREISTTMAFVRILAQLVKDKELGSRIVPIIPDEARTFGMEGMFRQLGIYSSVGQLYEPVDKDQVMFYREDKKGQILEEGINEAGAMSSWISAATAYSNHNQPMLPFYVFYSMFGFQRIGDLAWAAGDSQARGFLIGGTAGRTTLNGEGLQHEDGHSHILASTIPNCRTYDPTYAYEMAVIIREGIRQMTEEQQNVFYYITAMNEAYTQPAMPEGAEAGIVKGMYLLEEDKRDAAHHVQLLGSGTILREVREAAKILREDYNVAADVWSVTSFNELRRNGLAVERRNRLHPEQKPEQSYVEQCLNGRKGPVVASTDYMKLFADQIRQWVPSREYKVLGTDGFGRSDTRKKLRHFFEVDRYWVVLAALEALADRGDIEAKVVAEAIAKFGIDPDKRNPLDC</sequence>
<feature type="domain" description="Transketolase N-terminal" evidence="11">
    <location>
        <begin position="138"/>
        <end position="294"/>
    </location>
</feature>
<dbReference type="eggNOG" id="COG2609">
    <property type="taxonomic scope" value="Bacteria"/>
</dbReference>
<dbReference type="EMBL" id="CP001157">
    <property type="protein sequence ID" value="ACO80607.1"/>
    <property type="molecule type" value="Genomic_DNA"/>
</dbReference>
<dbReference type="InterPro" id="IPR005474">
    <property type="entry name" value="Transketolase_N"/>
</dbReference>
<reference evidence="14 15" key="1">
    <citation type="journal article" date="2009" name="J. Bacteriol.">
        <title>Genome sequence of Azotobacter vinelandii, an obligate aerobe specialized to support diverse anaerobic metabolic processes.</title>
        <authorList>
            <person name="Setubal J.C."/>
            <person name="dos Santos P."/>
            <person name="Goldman B.S."/>
            <person name="Ertesvag H."/>
            <person name="Espin G."/>
            <person name="Rubio L.M."/>
            <person name="Valla S."/>
            <person name="Almeida N.F."/>
            <person name="Balasubramanian D."/>
            <person name="Cromes L."/>
            <person name="Curatti L."/>
            <person name="Du Z."/>
            <person name="Godsy E."/>
            <person name="Goodner B."/>
            <person name="Hellner-Burris K."/>
            <person name="Hernandez J.A."/>
            <person name="Houmiel K."/>
            <person name="Imperial J."/>
            <person name="Kennedy C."/>
            <person name="Larson T.J."/>
            <person name="Latreille P."/>
            <person name="Ligon L.S."/>
            <person name="Lu J."/>
            <person name="Maerk M."/>
            <person name="Miller N.M."/>
            <person name="Norton S."/>
            <person name="O'Carroll I.P."/>
            <person name="Paulsen I."/>
            <person name="Raulfs E.C."/>
            <person name="Roemer R."/>
            <person name="Rosser J."/>
            <person name="Segura D."/>
            <person name="Slater S."/>
            <person name="Stricklin S.L."/>
            <person name="Studholme D.J."/>
            <person name="Sun J."/>
            <person name="Viana C.J."/>
            <person name="Wallin E."/>
            <person name="Wang B."/>
            <person name="Wheeler C."/>
            <person name="Zhu H."/>
            <person name="Dean D.R."/>
            <person name="Dixon R."/>
            <person name="Wood D."/>
        </authorList>
    </citation>
    <scope>NUCLEOTIDE SEQUENCE [LARGE SCALE GENOMIC DNA]</scope>
    <source>
        <strain evidence="15">DJ / ATCC BAA-1303</strain>
    </source>
</reference>
<evidence type="ECO:0000256" key="1">
    <source>
        <dbReference type="ARBA" id="ARBA00001964"/>
    </source>
</evidence>
<protein>
    <recommendedName>
        <fullName evidence="4 9">Pyruvate dehydrogenase E1 component</fullName>
        <ecNumber evidence="3 9">1.2.4.1</ecNumber>
    </recommendedName>
</protein>
<feature type="binding site" evidence="10">
    <location>
        <position position="262"/>
    </location>
    <ligand>
        <name>Mg(2+)</name>
        <dbReference type="ChEBI" id="CHEBI:18420"/>
    </ligand>
</feature>
<evidence type="ECO:0000256" key="6">
    <source>
        <dbReference type="ARBA" id="ARBA00023052"/>
    </source>
</evidence>
<dbReference type="InterPro" id="IPR055152">
    <property type="entry name" value="Transketolase-like_C_2"/>
</dbReference>
<evidence type="ECO:0000259" key="11">
    <source>
        <dbReference type="Pfam" id="PF00456"/>
    </source>
</evidence>
<comment type="catalytic activity">
    <reaction evidence="8 9">
        <text>N(6)-[(R)-lipoyl]-L-lysyl-[protein] + pyruvate + H(+) = N(6)-[(R)-S(8)-acetyldihydrolipoyl]-L-lysyl-[protein] + CO2</text>
        <dbReference type="Rhea" id="RHEA:19189"/>
        <dbReference type="Rhea" id="RHEA-COMP:10474"/>
        <dbReference type="Rhea" id="RHEA-COMP:10478"/>
        <dbReference type="ChEBI" id="CHEBI:15361"/>
        <dbReference type="ChEBI" id="CHEBI:15378"/>
        <dbReference type="ChEBI" id="CHEBI:16526"/>
        <dbReference type="ChEBI" id="CHEBI:83099"/>
        <dbReference type="ChEBI" id="CHEBI:83111"/>
        <dbReference type="EC" id="1.2.4.1"/>
    </reaction>
</comment>
<dbReference type="AlphaFoldDB" id="C1DGW1"/>
<dbReference type="NCBIfam" id="TIGR00759">
    <property type="entry name" value="aceE"/>
    <property type="match status" value="1"/>
</dbReference>
<evidence type="ECO:0000259" key="12">
    <source>
        <dbReference type="Pfam" id="PF17831"/>
    </source>
</evidence>
<organism evidence="14 15">
    <name type="scientific">Azotobacter vinelandii (strain DJ / ATCC BAA-1303)</name>
    <dbReference type="NCBI Taxonomy" id="322710"/>
    <lineage>
        <taxon>Bacteria</taxon>
        <taxon>Pseudomonadati</taxon>
        <taxon>Pseudomonadota</taxon>
        <taxon>Gammaproteobacteria</taxon>
        <taxon>Pseudomonadales</taxon>
        <taxon>Pseudomonadaceae</taxon>
        <taxon>Azotobacter</taxon>
    </lineage>
</organism>
<feature type="domain" description="Pyruvate dehydrogenase E1 component middle" evidence="12">
    <location>
        <begin position="486"/>
        <end position="699"/>
    </location>
</feature>
<accession>C1DGW1</accession>
<dbReference type="InterPro" id="IPR041621">
    <property type="entry name" value="PDH_E1_M"/>
</dbReference>
<evidence type="ECO:0000256" key="5">
    <source>
        <dbReference type="ARBA" id="ARBA00023002"/>
    </source>
</evidence>
<dbReference type="InterPro" id="IPR051157">
    <property type="entry name" value="PDH/Transketolase"/>
</dbReference>
<feature type="binding site" evidence="10">
    <location>
        <position position="232"/>
    </location>
    <ligand>
        <name>Mg(2+)</name>
        <dbReference type="ChEBI" id="CHEBI:18420"/>
    </ligand>
</feature>
<dbReference type="SUPFAM" id="SSF52922">
    <property type="entry name" value="TK C-terminal domain-like"/>
    <property type="match status" value="1"/>
</dbReference>
<dbReference type="FunFam" id="3.40.50.970:FF:000011">
    <property type="entry name" value="Pyruvate dehydrogenase E1 component"/>
    <property type="match status" value="1"/>
</dbReference>
<dbReference type="Pfam" id="PF17831">
    <property type="entry name" value="PDH_E1_M"/>
    <property type="match status" value="1"/>
</dbReference>
<name>C1DGW1_AZOVD</name>
<keyword evidence="7 9" id="KW-0670">Pyruvate</keyword>
<dbReference type="GO" id="GO:0004739">
    <property type="term" value="F:pyruvate dehydrogenase (acetyl-transferring) activity"/>
    <property type="evidence" value="ECO:0007669"/>
    <property type="project" value="UniProtKB-EC"/>
</dbReference>
<evidence type="ECO:0000256" key="3">
    <source>
        <dbReference type="ARBA" id="ARBA00012281"/>
    </source>
</evidence>
<dbReference type="Gene3D" id="3.40.50.920">
    <property type="match status" value="1"/>
</dbReference>
<dbReference type="InterPro" id="IPR004660">
    <property type="entry name" value="PDH_E1"/>
</dbReference>
<keyword evidence="5 9" id="KW-0560">Oxidoreductase</keyword>
<dbReference type="GO" id="GO:0046872">
    <property type="term" value="F:metal ion binding"/>
    <property type="evidence" value="ECO:0007669"/>
    <property type="project" value="UniProtKB-KW"/>
</dbReference>
<feature type="domain" description="Transketolase-like C-terminal" evidence="13">
    <location>
        <begin position="712"/>
        <end position="847"/>
    </location>
</feature>
<keyword evidence="6 9" id="KW-0786">Thiamine pyrophosphate</keyword>
<keyword evidence="10" id="KW-0460">Magnesium</keyword>
<evidence type="ECO:0000256" key="4">
    <source>
        <dbReference type="ARBA" id="ARBA00017172"/>
    </source>
</evidence>